<evidence type="ECO:0000313" key="2">
    <source>
        <dbReference type="EMBL" id="MXU84096.1"/>
    </source>
</evidence>
<name>A0A6B0U7C2_IXORI</name>
<dbReference type="AlphaFoldDB" id="A0A6B0U7C2"/>
<evidence type="ECO:0000256" key="1">
    <source>
        <dbReference type="SAM" id="Phobius"/>
    </source>
</evidence>
<accession>A0A6B0U7C2</accession>
<reference evidence="2" key="1">
    <citation type="submission" date="2019-12" db="EMBL/GenBank/DDBJ databases">
        <title>An insight into the sialome of adult female Ixodes ricinus ticks feeding for 6 days.</title>
        <authorList>
            <person name="Perner J."/>
            <person name="Ribeiro J.M.C."/>
        </authorList>
    </citation>
    <scope>NUCLEOTIDE SEQUENCE</scope>
    <source>
        <strain evidence="2">Semi-engorged</strain>
        <tissue evidence="2">Salivary glands</tissue>
    </source>
</reference>
<keyword evidence="1" id="KW-0472">Membrane</keyword>
<feature type="transmembrane region" description="Helical" evidence="1">
    <location>
        <begin position="6"/>
        <end position="25"/>
    </location>
</feature>
<proteinExistence type="predicted"/>
<dbReference type="EMBL" id="GIFC01002013">
    <property type="protein sequence ID" value="MXU84096.1"/>
    <property type="molecule type" value="Transcribed_RNA"/>
</dbReference>
<protein>
    <submittedName>
        <fullName evidence="2">Putative secreted protein</fullName>
    </submittedName>
</protein>
<sequence>MCGQQVQILVFFFSHFFFLGYIWCVHMSRDIPKLRASAGYETKRRRAMAERRERQCLGSSVQILASSSVGHPMWHALIT</sequence>
<organism evidence="2">
    <name type="scientific">Ixodes ricinus</name>
    <name type="common">Common tick</name>
    <name type="synonym">Acarus ricinus</name>
    <dbReference type="NCBI Taxonomy" id="34613"/>
    <lineage>
        <taxon>Eukaryota</taxon>
        <taxon>Metazoa</taxon>
        <taxon>Ecdysozoa</taxon>
        <taxon>Arthropoda</taxon>
        <taxon>Chelicerata</taxon>
        <taxon>Arachnida</taxon>
        <taxon>Acari</taxon>
        <taxon>Parasitiformes</taxon>
        <taxon>Ixodida</taxon>
        <taxon>Ixodoidea</taxon>
        <taxon>Ixodidae</taxon>
        <taxon>Ixodinae</taxon>
        <taxon>Ixodes</taxon>
    </lineage>
</organism>
<keyword evidence="1" id="KW-0812">Transmembrane</keyword>
<keyword evidence="1" id="KW-1133">Transmembrane helix</keyword>